<feature type="compositionally biased region" description="Basic and acidic residues" evidence="14">
    <location>
        <begin position="405"/>
        <end position="420"/>
    </location>
</feature>
<name>A0A0E9NDM9_SAICN</name>
<dbReference type="InterPro" id="IPR036643">
    <property type="entry name" value="RNApol_insert_sf"/>
</dbReference>
<comment type="subcellular location">
    <subcellularLocation>
        <location evidence="1">Nucleus</location>
    </subcellularLocation>
</comment>
<dbReference type="HAMAP" id="MF_00320">
    <property type="entry name" value="RNApol_arch_Rpo3"/>
    <property type="match status" value="1"/>
</dbReference>
<feature type="active site" evidence="12">
    <location>
        <position position="146"/>
    </location>
</feature>
<sequence length="1007" mass="111541">MLERAVSWSDRSGDREEGYRQHNLKGSKALYFAQCGEENETWLPLLEKAYAKAHGDYEAIDGGLTGEGIEDLTGGVTTTLFTNDILDREVFWQNLLRVNQDHLFGCFTGCLHSGAADSRSGIFEGHAYSVLKVVEVKGERLVLLRNPWGNSEWTGPWGDGTKEWTPEWMQLLGHRFGNDGVFWMSYKDLLRIFDSWDITRLFDSDWKTTQVWTTIEVPWTADYHSTKFEMTVSKAGPHVIVLSQLDDRYFQGLEGQYIFSLQFRLHKKADDDYILRSQSWMFSTRSVNAEVDLEPGTYTVLIKVTATKCASPKPVEEVVRLTYREKPAKLIQIGLSYDLAHAKGQPVPRSPEEQKKVDAAAKAAKKEEKRALKRQEKEKKKKALAKQAKKQQKKREKAGKKGKKTGTDMKSKWESKKEEVAESQDASSTKPADPAPEDDSEYHKVSAPVSPVTATSAHAVKAGDQEPEDPQLEDQKAEVQKPQRPKLARSSGDESSNRVEVSDTSGSNSDSDSDSSDSDTDTEGQTVVNQPEAAQEEVEKDEIEKWPWNAVGVVGLRVYSQSSAVTLEVKVGEEGEKAPLDMDDSAKDAHEKGKDAPEDEAEKSSTDISDLRGQVTTGLTLVSISHLPPAVAECIRLQHAPQHTTLGHTVEQTTSSGSYSPFHSSHHLLSSQQISCNRILPSATVTMSFNPDEPKVTIREVTKDSVEFMMENTDLAVANSLRRVMIAEVPTVAIDLVEIETNTSVLADEFIAHRLGLIPLSSLDVETAIPKYTRDCDCDAYCQNCSVTLTLHAACSGGYGNMDVWSRDLVVEARHGTDIGKPVVGEGGKGVLICKLARGQELRVKCIAKKGIAKEHAKWSPVCAVGFEYDPHNALRHTDYWYEEDIEKEWPASKYAEWDEEGAAKKNEPFDYNAKPKKFFMNVESVGSIPVNMIVERGFDELIRKLYRVQDDWKKLDNPNKTNGVAAGYGGGWGEGDDAAYSPQAGTAWGGSAAADGWGNANAGAGW</sequence>
<dbReference type="CDD" id="cd07031">
    <property type="entry name" value="RNAP_II_RPB3"/>
    <property type="match status" value="1"/>
</dbReference>
<protein>
    <recommendedName>
        <fullName evidence="11">DNA-directed RNA polymerase II subunit RPB3</fullName>
    </recommendedName>
</protein>
<feature type="active site" evidence="12">
    <location>
        <position position="126"/>
    </location>
</feature>
<evidence type="ECO:0000313" key="16">
    <source>
        <dbReference type="EMBL" id="GAO47939.1"/>
    </source>
</evidence>
<evidence type="ECO:0000256" key="13">
    <source>
        <dbReference type="PROSITE-ProRule" id="PRU00239"/>
    </source>
</evidence>
<keyword evidence="8" id="KW-0804">Transcription</keyword>
<dbReference type="Pfam" id="PF01000">
    <property type="entry name" value="RNA_pol_A_bac"/>
    <property type="match status" value="1"/>
</dbReference>
<reference evidence="16 17" key="2">
    <citation type="journal article" date="2014" name="J. Gen. Appl. Microbiol.">
        <title>The early diverging ascomycetous budding yeast Saitoella complicata has three histone deacetylases belonging to the Clr6, Hos2, and Rpd3 lineages.</title>
        <authorList>
            <person name="Nishida H."/>
            <person name="Matsumoto T."/>
            <person name="Kondo S."/>
            <person name="Hamamoto M."/>
            <person name="Yoshikawa H."/>
        </authorList>
    </citation>
    <scope>NUCLEOTIDE SEQUENCE [LARGE SCALE GENOMIC DNA]</scope>
    <source>
        <strain evidence="16 17">NRRL Y-17804</strain>
    </source>
</reference>
<keyword evidence="6" id="KW-0378">Hydrolase</keyword>
<dbReference type="InterPro" id="IPR022684">
    <property type="entry name" value="Calpain_cysteine_protease"/>
</dbReference>
<dbReference type="InterPro" id="IPR001514">
    <property type="entry name" value="DNA-dir_RNA_pol_30-40kDasu_CS"/>
</dbReference>
<organism evidence="16 17">
    <name type="scientific">Saitoella complicata (strain BCRC 22490 / CBS 7301 / JCM 7358 / NBRC 10748 / NRRL Y-17804)</name>
    <dbReference type="NCBI Taxonomy" id="698492"/>
    <lineage>
        <taxon>Eukaryota</taxon>
        <taxon>Fungi</taxon>
        <taxon>Dikarya</taxon>
        <taxon>Ascomycota</taxon>
        <taxon>Taphrinomycotina</taxon>
        <taxon>Taphrinomycotina incertae sedis</taxon>
        <taxon>Saitoella</taxon>
    </lineage>
</organism>
<dbReference type="PROSITE" id="PS50203">
    <property type="entry name" value="CALPAIN_CAT"/>
    <property type="match status" value="1"/>
</dbReference>
<keyword evidence="9" id="KW-0539">Nucleus</keyword>
<dbReference type="PANTHER" id="PTHR10183">
    <property type="entry name" value="CALPAIN"/>
    <property type="match status" value="1"/>
</dbReference>
<evidence type="ECO:0000256" key="1">
    <source>
        <dbReference type="ARBA" id="ARBA00004123"/>
    </source>
</evidence>
<evidence type="ECO:0000256" key="11">
    <source>
        <dbReference type="ARBA" id="ARBA00072506"/>
    </source>
</evidence>
<evidence type="ECO:0000256" key="9">
    <source>
        <dbReference type="ARBA" id="ARBA00023242"/>
    </source>
</evidence>
<dbReference type="InterPro" id="IPR011263">
    <property type="entry name" value="DNA-dir_RNA_pol_RpoA/D/Rpb3"/>
</dbReference>
<reference evidence="16 17" key="1">
    <citation type="journal article" date="2011" name="J. Gen. Appl. Microbiol.">
        <title>Draft genome sequencing of the enigmatic yeast Saitoella complicata.</title>
        <authorList>
            <person name="Nishida H."/>
            <person name="Hamamoto M."/>
            <person name="Sugiyama J."/>
        </authorList>
    </citation>
    <scope>NUCLEOTIDE SEQUENCE [LARGE SCALE GENOMIC DNA]</scope>
    <source>
        <strain evidence="16 17">NRRL Y-17804</strain>
    </source>
</reference>
<dbReference type="GO" id="GO:0055029">
    <property type="term" value="C:nuclear DNA-directed RNA polymerase complex"/>
    <property type="evidence" value="ECO:0007669"/>
    <property type="project" value="UniProtKB-ARBA"/>
</dbReference>
<evidence type="ECO:0000256" key="2">
    <source>
        <dbReference type="ARBA" id="ARBA00007623"/>
    </source>
</evidence>
<comment type="caution">
    <text evidence="16">The sequence shown here is derived from an EMBL/GenBank/DDBJ whole genome shotgun (WGS) entry which is preliminary data.</text>
</comment>
<dbReference type="FunFam" id="2.170.120.12:FF:000002">
    <property type="entry name" value="DNA-directed RNA polymerase II subunit RPB3"/>
    <property type="match status" value="1"/>
</dbReference>
<feature type="compositionally biased region" description="Basic residues" evidence="14">
    <location>
        <begin position="379"/>
        <end position="404"/>
    </location>
</feature>
<dbReference type="STRING" id="698492.A0A0E9NDM9"/>
<comment type="subunit">
    <text evidence="3">Component of the RNA polymerase II (Pol II) complex consisting of 12 subunits.</text>
</comment>
<gene>
    <name evidence="16" type="ORF">G7K_2134-t1</name>
</gene>
<feature type="region of interest" description="Disordered" evidence="14">
    <location>
        <begin position="575"/>
        <end position="611"/>
    </location>
</feature>
<keyword evidence="17" id="KW-1185">Reference proteome</keyword>
<dbReference type="InterPro" id="IPR036603">
    <property type="entry name" value="RBP11-like"/>
</dbReference>
<dbReference type="Gene3D" id="3.90.70.10">
    <property type="entry name" value="Cysteine proteinases"/>
    <property type="match status" value="1"/>
</dbReference>
<dbReference type="SUPFAM" id="SSF54001">
    <property type="entry name" value="Cysteine proteinases"/>
    <property type="match status" value="1"/>
</dbReference>
<dbReference type="AlphaFoldDB" id="A0A0E9NDM9"/>
<comment type="caution">
    <text evidence="13">Lacks conserved residue(s) required for the propagation of feature annotation.</text>
</comment>
<feature type="domain" description="Calpain catalytic" evidence="15">
    <location>
        <begin position="1"/>
        <end position="202"/>
    </location>
</feature>
<dbReference type="PRINTS" id="PR00704">
    <property type="entry name" value="CALPAIN"/>
</dbReference>
<dbReference type="SUPFAM" id="SSF55257">
    <property type="entry name" value="RBP11-like subunits of RNA polymerase"/>
    <property type="match status" value="1"/>
</dbReference>
<proteinExistence type="inferred from homology"/>
<dbReference type="SMART" id="SM00662">
    <property type="entry name" value="RPOLD"/>
    <property type="match status" value="1"/>
</dbReference>
<accession>A0A0E9NDM9</accession>
<evidence type="ECO:0000256" key="10">
    <source>
        <dbReference type="ARBA" id="ARBA00025804"/>
    </source>
</evidence>
<dbReference type="Pfam" id="PF00648">
    <property type="entry name" value="Peptidase_C2"/>
    <property type="match status" value="1"/>
</dbReference>
<dbReference type="SUPFAM" id="SSF56553">
    <property type="entry name" value="Insert subdomain of RNA polymerase alpha subunit"/>
    <property type="match status" value="1"/>
</dbReference>
<dbReference type="EMBL" id="BACD03000012">
    <property type="protein sequence ID" value="GAO47939.1"/>
    <property type="molecule type" value="Genomic_DNA"/>
</dbReference>
<evidence type="ECO:0000259" key="15">
    <source>
        <dbReference type="PROSITE" id="PS50203"/>
    </source>
</evidence>
<dbReference type="InterPro" id="IPR001300">
    <property type="entry name" value="Peptidase_C2_calpain_cat"/>
</dbReference>
<keyword evidence="4" id="KW-0240">DNA-directed RNA polymerase</keyword>
<dbReference type="PROSITE" id="PS00446">
    <property type="entry name" value="RNA_POL_D_30KD"/>
    <property type="match status" value="1"/>
</dbReference>
<dbReference type="Gene3D" id="3.30.1360.10">
    <property type="entry name" value="RNA polymerase, RBP11-like subunit"/>
    <property type="match status" value="1"/>
</dbReference>
<evidence type="ECO:0000256" key="8">
    <source>
        <dbReference type="ARBA" id="ARBA00023163"/>
    </source>
</evidence>
<dbReference type="GO" id="GO:0006351">
    <property type="term" value="P:DNA-templated transcription"/>
    <property type="evidence" value="ECO:0007669"/>
    <property type="project" value="InterPro"/>
</dbReference>
<keyword evidence="5" id="KW-0645">Protease</keyword>
<evidence type="ECO:0000256" key="6">
    <source>
        <dbReference type="ARBA" id="ARBA00022801"/>
    </source>
</evidence>
<dbReference type="InterPro" id="IPR011262">
    <property type="entry name" value="DNA-dir_RNA_pol_insert"/>
</dbReference>
<feature type="compositionally biased region" description="Basic and acidic residues" evidence="14">
    <location>
        <begin position="350"/>
        <end position="378"/>
    </location>
</feature>
<feature type="compositionally biased region" description="Basic and acidic residues" evidence="14">
    <location>
        <begin position="575"/>
        <end position="596"/>
    </location>
</feature>
<comment type="similarity">
    <text evidence="2">Belongs to the peptidase C2 family.</text>
</comment>
<evidence type="ECO:0000256" key="3">
    <source>
        <dbReference type="ARBA" id="ARBA00011730"/>
    </source>
</evidence>
<dbReference type="InterPro" id="IPR038765">
    <property type="entry name" value="Papain-like_cys_pep_sf"/>
</dbReference>
<feature type="compositionally biased region" description="Acidic residues" evidence="14">
    <location>
        <begin position="511"/>
        <end position="522"/>
    </location>
</feature>
<dbReference type="SMART" id="SM00230">
    <property type="entry name" value="CysPc"/>
    <property type="match status" value="1"/>
</dbReference>
<keyword evidence="7" id="KW-0788">Thiol protease</keyword>
<dbReference type="Pfam" id="PF01193">
    <property type="entry name" value="RNA_pol_L"/>
    <property type="match status" value="1"/>
</dbReference>
<feature type="compositionally biased region" description="Basic and acidic residues" evidence="14">
    <location>
        <begin position="491"/>
        <end position="501"/>
    </location>
</feature>
<reference evidence="16 17" key="3">
    <citation type="journal article" date="2015" name="Genome Announc.">
        <title>Draft Genome Sequence of the Archiascomycetous Yeast Saitoella complicata.</title>
        <authorList>
            <person name="Yamauchi K."/>
            <person name="Kondo S."/>
            <person name="Hamamoto M."/>
            <person name="Takahashi Y."/>
            <person name="Ogura Y."/>
            <person name="Hayashi T."/>
            <person name="Nishida H."/>
        </authorList>
    </citation>
    <scope>NUCLEOTIDE SEQUENCE [LARGE SCALE GENOMIC DNA]</scope>
    <source>
        <strain evidence="16 17">NRRL Y-17804</strain>
    </source>
</reference>
<evidence type="ECO:0000256" key="4">
    <source>
        <dbReference type="ARBA" id="ARBA00022478"/>
    </source>
</evidence>
<dbReference type="GO" id="GO:0046983">
    <property type="term" value="F:protein dimerization activity"/>
    <property type="evidence" value="ECO:0007669"/>
    <property type="project" value="InterPro"/>
</dbReference>
<feature type="region of interest" description="Disordered" evidence="14">
    <location>
        <begin position="342"/>
        <end position="542"/>
    </location>
</feature>
<dbReference type="InterPro" id="IPR022842">
    <property type="entry name" value="RNAP_Rpo3/Rpb3/RPAC1"/>
</dbReference>
<dbReference type="GO" id="GO:0003899">
    <property type="term" value="F:DNA-directed RNA polymerase activity"/>
    <property type="evidence" value="ECO:0007669"/>
    <property type="project" value="InterPro"/>
</dbReference>
<comment type="similarity">
    <text evidence="10">Belongs to the archaeal Rpo3/eukaryotic RPB3 RNA polymerase subunit family.</text>
</comment>
<dbReference type="Gene3D" id="2.170.120.12">
    <property type="entry name" value="DNA-directed RNA polymerase, insert domain"/>
    <property type="match status" value="1"/>
</dbReference>
<dbReference type="GO" id="GO:0004198">
    <property type="term" value="F:calcium-dependent cysteine-type endopeptidase activity"/>
    <property type="evidence" value="ECO:0007669"/>
    <property type="project" value="InterPro"/>
</dbReference>
<dbReference type="Proteomes" id="UP000033140">
    <property type="component" value="Unassembled WGS sequence"/>
</dbReference>
<evidence type="ECO:0000313" key="17">
    <source>
        <dbReference type="Proteomes" id="UP000033140"/>
    </source>
</evidence>
<dbReference type="NCBIfam" id="NF001988">
    <property type="entry name" value="PRK00783.1"/>
    <property type="match status" value="1"/>
</dbReference>
<evidence type="ECO:0000256" key="14">
    <source>
        <dbReference type="SAM" id="MobiDB-lite"/>
    </source>
</evidence>
<dbReference type="PANTHER" id="PTHR10183:SF379">
    <property type="entry name" value="CALPAIN-5"/>
    <property type="match status" value="1"/>
</dbReference>
<evidence type="ECO:0000256" key="7">
    <source>
        <dbReference type="ARBA" id="ARBA00022807"/>
    </source>
</evidence>
<evidence type="ECO:0000256" key="12">
    <source>
        <dbReference type="PIRSR" id="PIRSR622684-1"/>
    </source>
</evidence>
<evidence type="ECO:0000256" key="5">
    <source>
        <dbReference type="ARBA" id="ARBA00022670"/>
    </source>
</evidence>
<dbReference type="GO" id="GO:0003677">
    <property type="term" value="F:DNA binding"/>
    <property type="evidence" value="ECO:0007669"/>
    <property type="project" value="InterPro"/>
</dbReference>
<dbReference type="GO" id="GO:0006508">
    <property type="term" value="P:proteolysis"/>
    <property type="evidence" value="ECO:0007669"/>
    <property type="project" value="UniProtKB-KW"/>
</dbReference>